<proteinExistence type="predicted"/>
<keyword evidence="2" id="KW-1185">Reference proteome</keyword>
<evidence type="ECO:0000313" key="1">
    <source>
        <dbReference type="EMBL" id="MEF2156013.1"/>
    </source>
</evidence>
<dbReference type="EMBL" id="JAZHBO010000002">
    <property type="protein sequence ID" value="MEF2156013.1"/>
    <property type="molecule type" value="Genomic_DNA"/>
</dbReference>
<organism evidence="1 2">
    <name type="scientific">Aquilutibacter rugosus</name>
    <dbReference type="NCBI Taxonomy" id="3115820"/>
    <lineage>
        <taxon>Bacteria</taxon>
        <taxon>Pseudomonadati</taxon>
        <taxon>Pseudomonadota</taxon>
        <taxon>Gammaproteobacteria</taxon>
        <taxon>Lysobacterales</taxon>
        <taxon>Lysobacteraceae</taxon>
        <taxon>Aquilutibacter</taxon>
    </lineage>
</organism>
<dbReference type="Pfam" id="PF06853">
    <property type="entry name" value="DUF1249"/>
    <property type="match status" value="1"/>
</dbReference>
<sequence length="159" mass="18625">MGGKWIVDRETRLVLGRASGRHIRLPRLSRLSYLMGLYAENFRKLNSWLPVRTMAPGVHHLEVEGSPAVRVEVIEQHRFTTELRLSYDMTDTVTGEYDPSAHVRVYHDTHQTEVTHCYVGRNWQDAIGMSPPRDMLYAHRLQMNVFFGKWLDYLHQQGY</sequence>
<dbReference type="PANTHER" id="PTHR38774:SF1">
    <property type="entry name" value="CYTOPLASMIC PROTEIN"/>
    <property type="match status" value="1"/>
</dbReference>
<dbReference type="PANTHER" id="PTHR38774">
    <property type="entry name" value="CYTOPLASMIC PROTEIN-RELATED"/>
    <property type="match status" value="1"/>
</dbReference>
<reference evidence="1 2" key="1">
    <citation type="submission" date="2024-01" db="EMBL/GenBank/DDBJ databases">
        <title>Novel species of the genus Luteimonas isolated from rivers.</title>
        <authorList>
            <person name="Lu H."/>
        </authorList>
    </citation>
    <scope>NUCLEOTIDE SEQUENCE [LARGE SCALE GENOMIC DNA]</scope>
    <source>
        <strain evidence="1 2">FXH3W</strain>
    </source>
</reference>
<accession>A0ABU7V0I7</accession>
<protein>
    <submittedName>
        <fullName evidence="1">DUF1249 domain-containing protein</fullName>
    </submittedName>
</protein>
<dbReference type="RefSeq" id="WP_331703946.1">
    <property type="nucleotide sequence ID" value="NZ_JAZHBO010000002.1"/>
</dbReference>
<dbReference type="InterPro" id="IPR009659">
    <property type="entry name" value="DUF1249"/>
</dbReference>
<evidence type="ECO:0000313" key="2">
    <source>
        <dbReference type="Proteomes" id="UP001356170"/>
    </source>
</evidence>
<gene>
    <name evidence="1" type="ORF">V3390_07180</name>
</gene>
<name>A0ABU7V0I7_9GAMM</name>
<comment type="caution">
    <text evidence="1">The sequence shown here is derived from an EMBL/GenBank/DDBJ whole genome shotgun (WGS) entry which is preliminary data.</text>
</comment>
<dbReference type="Proteomes" id="UP001356170">
    <property type="component" value="Unassembled WGS sequence"/>
</dbReference>